<protein>
    <recommendedName>
        <fullName evidence="4">Cytochrome c</fullName>
    </recommendedName>
</protein>
<accession>A0A7M1AUL2</accession>
<name>A0A7M1AUL2_9BACT</name>
<dbReference type="RefSeq" id="WP_193114528.1">
    <property type="nucleotide sequence ID" value="NZ_CP041165.1"/>
</dbReference>
<dbReference type="GO" id="GO:0005506">
    <property type="term" value="F:iron ion binding"/>
    <property type="evidence" value="ECO:0007669"/>
    <property type="project" value="InterPro"/>
</dbReference>
<dbReference type="KEGG" id="smax:FJR03_04870"/>
<dbReference type="PROSITE" id="PS51257">
    <property type="entry name" value="PROKAR_LIPOPROTEIN"/>
    <property type="match status" value="1"/>
</dbReference>
<evidence type="ECO:0008006" key="4">
    <source>
        <dbReference type="Google" id="ProtNLM"/>
    </source>
</evidence>
<evidence type="ECO:0000313" key="2">
    <source>
        <dbReference type="EMBL" id="QOP41109.1"/>
    </source>
</evidence>
<proteinExistence type="predicted"/>
<organism evidence="2 3">
    <name type="scientific">Sulfurimonas marina</name>
    <dbReference type="NCBI Taxonomy" id="2590551"/>
    <lineage>
        <taxon>Bacteria</taxon>
        <taxon>Pseudomonadati</taxon>
        <taxon>Campylobacterota</taxon>
        <taxon>Epsilonproteobacteria</taxon>
        <taxon>Campylobacterales</taxon>
        <taxon>Sulfurimonadaceae</taxon>
        <taxon>Sulfurimonas</taxon>
    </lineage>
</organism>
<dbReference type="SUPFAM" id="SSF47175">
    <property type="entry name" value="Cytochromes"/>
    <property type="match status" value="1"/>
</dbReference>
<reference evidence="2 3" key="1">
    <citation type="submission" date="2019-06" db="EMBL/GenBank/DDBJ databases">
        <title>Sulfurimonas gotlandica sp. nov., a chemoautotrophic and psychrotolerant epsilonproteobacterium isolated from a pelagic redoxcline, and an emended description of the genus Sulfurimonas.</title>
        <authorList>
            <person name="Wang S."/>
            <person name="Jiang L."/>
            <person name="Shao Z."/>
        </authorList>
    </citation>
    <scope>NUCLEOTIDE SEQUENCE [LARGE SCALE GENOMIC DNA]</scope>
    <source>
        <strain evidence="2 3">B2</strain>
    </source>
</reference>
<evidence type="ECO:0000313" key="3">
    <source>
        <dbReference type="Proteomes" id="UP000593910"/>
    </source>
</evidence>
<dbReference type="GO" id="GO:0022900">
    <property type="term" value="P:electron transport chain"/>
    <property type="evidence" value="ECO:0007669"/>
    <property type="project" value="InterPro"/>
</dbReference>
<feature type="chain" id="PRO_5032513736" description="Cytochrome c" evidence="1">
    <location>
        <begin position="28"/>
        <end position="155"/>
    </location>
</feature>
<dbReference type="GO" id="GO:0020037">
    <property type="term" value="F:heme binding"/>
    <property type="evidence" value="ECO:0007669"/>
    <property type="project" value="InterPro"/>
</dbReference>
<dbReference type="GO" id="GO:0009055">
    <property type="term" value="F:electron transfer activity"/>
    <property type="evidence" value="ECO:0007669"/>
    <property type="project" value="InterPro"/>
</dbReference>
<sequence length="155" mass="17990">MRKCEQMYKKVLFVSAVLLGWSGCSMTETQTHKEQGPQLQFIMRDLNTIVGNNQKSELEREDERRRYALSLVDAINKFSAKAHDKTAKLQTKYINENNIVAFNKHLDALEKKSQEIEKIAKNYELEQLDQEIVELETICTSCHKDLGVTHVQKLF</sequence>
<keyword evidence="3" id="KW-1185">Reference proteome</keyword>
<dbReference type="Proteomes" id="UP000593910">
    <property type="component" value="Chromosome"/>
</dbReference>
<gene>
    <name evidence="2" type="ORF">FJR03_04870</name>
</gene>
<dbReference type="Gene3D" id="1.20.120.10">
    <property type="entry name" value="Cytochrome c/b562"/>
    <property type="match status" value="1"/>
</dbReference>
<dbReference type="EMBL" id="CP041165">
    <property type="protein sequence ID" value="QOP41109.1"/>
    <property type="molecule type" value="Genomic_DNA"/>
</dbReference>
<dbReference type="InterPro" id="IPR010980">
    <property type="entry name" value="Cyt_c/b562"/>
</dbReference>
<evidence type="ECO:0000256" key="1">
    <source>
        <dbReference type="SAM" id="SignalP"/>
    </source>
</evidence>
<dbReference type="AlphaFoldDB" id="A0A7M1AUL2"/>
<feature type="signal peptide" evidence="1">
    <location>
        <begin position="1"/>
        <end position="27"/>
    </location>
</feature>
<keyword evidence="1" id="KW-0732">Signal</keyword>